<evidence type="ECO:0000313" key="1">
    <source>
        <dbReference type="EMBL" id="AGO48011.1"/>
    </source>
</evidence>
<gene>
    <name evidence="1" type="ORF">Phi12:1_gp45</name>
</gene>
<proteinExistence type="predicted"/>
<dbReference type="RefSeq" id="YP_008241024.1">
    <property type="nucleotide sequence ID" value="NC_021791.1"/>
</dbReference>
<sequence length="63" mass="7472">MTESEVINQIISQPKYYIGIMPQSTASLFVKRWREGKAKRKTIEAFCLKFGYKCETNIKYYKL</sequence>
<organism evidence="1 2">
    <name type="scientific">Cellulophaga phage phi12:1</name>
    <dbReference type="NCBI Taxonomy" id="1327976"/>
    <lineage>
        <taxon>Viruses</taxon>
        <taxon>Duplodnaviria</taxon>
        <taxon>Heunggongvirae</taxon>
        <taxon>Uroviricota</taxon>
        <taxon>Caudoviricetes</taxon>
        <taxon>Helsingorvirus</taxon>
        <taxon>Helsingorvirus Cba121</taxon>
    </lineage>
</organism>
<dbReference type="KEGG" id="vg:16796727"/>
<accession>R9ZY00</accession>
<reference evidence="2" key="2">
    <citation type="submission" date="2013-03" db="EMBL/GenBank/DDBJ databases">
        <title>The Cellulophaga phages: a novel, diverse, and globally ubiquitous model system.</title>
        <authorList>
            <person name="Holmfeldt K."/>
            <person name="Solonenko N."/>
            <person name="Shah M."/>
            <person name="Corrier K."/>
            <person name="Riemann L."/>
            <person name="VerBerkmoes N.C."/>
            <person name="Sullivan M.B."/>
        </authorList>
    </citation>
    <scope>NUCLEOTIDE SEQUENCE [LARGE SCALE GENOMIC DNA]</scope>
</reference>
<protein>
    <submittedName>
        <fullName evidence="1">Uncharacterized protein</fullName>
    </submittedName>
</protein>
<dbReference type="EMBL" id="KC821613">
    <property type="protein sequence ID" value="AGO48011.1"/>
    <property type="molecule type" value="Genomic_DNA"/>
</dbReference>
<dbReference type="GeneID" id="16796727"/>
<keyword evidence="2" id="KW-1185">Reference proteome</keyword>
<reference evidence="1 2" key="1">
    <citation type="journal article" date="2013" name="Proc. Natl. Acad. Sci. U.S.A.">
        <title>Twelve previously unknown phage genera are ubiquitous in global oceans.</title>
        <authorList>
            <person name="Holmfeldt K."/>
            <person name="Solonenko N."/>
            <person name="Shah M."/>
            <person name="Corrier K."/>
            <person name="Riemann L."/>
            <person name="Verberkmoes N.C."/>
            <person name="Sullivan M.B."/>
        </authorList>
    </citation>
    <scope>NUCLEOTIDE SEQUENCE [LARGE SCALE GENOMIC DNA]</scope>
    <source>
        <strain evidence="1">Phi12:1</strain>
    </source>
</reference>
<dbReference type="Proteomes" id="UP000014714">
    <property type="component" value="Segment"/>
</dbReference>
<evidence type="ECO:0000313" key="2">
    <source>
        <dbReference type="Proteomes" id="UP000014714"/>
    </source>
</evidence>
<dbReference type="OrthoDB" id="22898at10239"/>
<name>R9ZY00_9CAUD</name>